<dbReference type="AlphaFoldDB" id="A0A383VP72"/>
<feature type="compositionally biased region" description="Low complexity" evidence="1">
    <location>
        <begin position="494"/>
        <end position="507"/>
    </location>
</feature>
<dbReference type="GO" id="GO:0003713">
    <property type="term" value="F:transcription coactivator activity"/>
    <property type="evidence" value="ECO:0007669"/>
    <property type="project" value="TreeGrafter"/>
</dbReference>
<evidence type="ECO:0000313" key="2">
    <source>
        <dbReference type="EMBL" id="SZX66226.1"/>
    </source>
</evidence>
<evidence type="ECO:0000313" key="3">
    <source>
        <dbReference type="Proteomes" id="UP000256970"/>
    </source>
</evidence>
<dbReference type="PANTHER" id="PTHR46007:SF8">
    <property type="entry name" value="C2H2-TYPE DOMAIN-CONTAINING PROTEIN"/>
    <property type="match status" value="1"/>
</dbReference>
<feature type="region of interest" description="Disordered" evidence="1">
    <location>
        <begin position="266"/>
        <end position="303"/>
    </location>
</feature>
<name>A0A383VP72_TETOB</name>
<keyword evidence="3" id="KW-1185">Reference proteome</keyword>
<feature type="compositionally biased region" description="Low complexity" evidence="1">
    <location>
        <begin position="269"/>
        <end position="278"/>
    </location>
</feature>
<feature type="compositionally biased region" description="Acidic residues" evidence="1">
    <location>
        <begin position="292"/>
        <end position="303"/>
    </location>
</feature>
<protein>
    <submittedName>
        <fullName evidence="2">Uncharacterized protein</fullName>
    </submittedName>
</protein>
<feature type="compositionally biased region" description="Low complexity" evidence="1">
    <location>
        <begin position="45"/>
        <end position="55"/>
    </location>
</feature>
<feature type="compositionally biased region" description="Acidic residues" evidence="1">
    <location>
        <begin position="475"/>
        <end position="489"/>
    </location>
</feature>
<organism evidence="2 3">
    <name type="scientific">Tetradesmus obliquus</name>
    <name type="common">Green alga</name>
    <name type="synonym">Acutodesmus obliquus</name>
    <dbReference type="NCBI Taxonomy" id="3088"/>
    <lineage>
        <taxon>Eukaryota</taxon>
        <taxon>Viridiplantae</taxon>
        <taxon>Chlorophyta</taxon>
        <taxon>core chlorophytes</taxon>
        <taxon>Chlorophyceae</taxon>
        <taxon>CS clade</taxon>
        <taxon>Sphaeropleales</taxon>
        <taxon>Scenedesmaceae</taxon>
        <taxon>Tetradesmus</taxon>
    </lineage>
</organism>
<dbReference type="InterPro" id="IPR051647">
    <property type="entry name" value="Mediator_comp_sub12"/>
</dbReference>
<dbReference type="GO" id="GO:0045944">
    <property type="term" value="P:positive regulation of transcription by RNA polymerase II"/>
    <property type="evidence" value="ECO:0007669"/>
    <property type="project" value="TreeGrafter"/>
</dbReference>
<feature type="compositionally biased region" description="Basic residues" evidence="1">
    <location>
        <begin position="11"/>
        <end position="23"/>
    </location>
</feature>
<dbReference type="Proteomes" id="UP000256970">
    <property type="component" value="Unassembled WGS sequence"/>
</dbReference>
<evidence type="ECO:0000256" key="1">
    <source>
        <dbReference type="SAM" id="MobiDB-lite"/>
    </source>
</evidence>
<feature type="compositionally biased region" description="Acidic residues" evidence="1">
    <location>
        <begin position="447"/>
        <end position="467"/>
    </location>
</feature>
<sequence length="689" mass="74162">MGEAKPGKEHKEKKHKEKKHKEHKQQPDSAKKDKRDKKDKHQQQQDHPQQQQQQHGTAAVPGSSSSSLPSPPLPFEGLGLQQLDFSCPLDFAAAQAQQDEEVWVLRLPAGLPVSLLHGCNIHLPSEPPALSHLKGPAAAAAAAAGLQQQQQGEGHTPAQVIGHVALDSSDAATHDVYRYREVLQEDEFLVKRLRVAGPATGTSYKPSQHLKSVKVARLISISDDVRTVSKQQLAAAVAAGAELGPAAWDGKLPPRTLRTRIGGWQVVGQRQQQQQQQQQRRKKKGNSSSSGDADDEDGSSDEEFHEVVYENSAGAAAATGGSSDDDSDDDRQQQQQHDPEQRFYSSSSDDEGHGSAAGLKGKWDVLNERFNLGKFLLKLPVQPDMAAAQRAVYPSMQQQQQQPGDSSSSDKDASPDSDSDTEEAPAAAAAAAGSSKKAAAGAKAGSDDDDSSSDEEDGKPFSDDEADAGAAAMDVDGDSSEGWDDDEDDKPAKQQQQQQQGAGQQQAVIDSGSWGGVPPRPLRELVENCLGWAEQQQLAAMAGNKALQRRMTNVAQLVRLDWGDVCAQLDMDAMSDYQTEMLLRLLQLREQFSSAYDSEGEALQLALLLPPGGKSSTRPRFMDTDAGYAHYQAADAPPVLPAVPNAQQLDEQWAALLRARGAGKLATFVDTQALRARGFAWDNEEAEAS</sequence>
<proteinExistence type="predicted"/>
<feature type="compositionally biased region" description="Low complexity" evidence="1">
    <location>
        <begin position="397"/>
        <end position="407"/>
    </location>
</feature>
<dbReference type="EMBL" id="FNXT01000690">
    <property type="protein sequence ID" value="SZX66226.1"/>
    <property type="molecule type" value="Genomic_DNA"/>
</dbReference>
<feature type="compositionally biased region" description="Low complexity" evidence="1">
    <location>
        <begin position="424"/>
        <end position="444"/>
    </location>
</feature>
<feature type="compositionally biased region" description="Basic and acidic residues" evidence="1">
    <location>
        <begin position="24"/>
        <end position="33"/>
    </location>
</feature>
<feature type="region of interest" description="Disordered" evidence="1">
    <location>
        <begin position="387"/>
        <end position="520"/>
    </location>
</feature>
<dbReference type="PANTHER" id="PTHR46007">
    <property type="entry name" value="MEDIATOR OF RNA POLYMERASE II TRANSCRIPTION SUBUNIT 12"/>
    <property type="match status" value="1"/>
</dbReference>
<dbReference type="GO" id="GO:0016592">
    <property type="term" value="C:mediator complex"/>
    <property type="evidence" value="ECO:0007669"/>
    <property type="project" value="TreeGrafter"/>
</dbReference>
<feature type="compositionally biased region" description="Basic and acidic residues" evidence="1">
    <location>
        <begin position="1"/>
        <end position="10"/>
    </location>
</feature>
<reference evidence="2 3" key="1">
    <citation type="submission" date="2016-10" db="EMBL/GenBank/DDBJ databases">
        <authorList>
            <person name="Cai Z."/>
        </authorList>
    </citation>
    <scope>NUCLEOTIDE SEQUENCE [LARGE SCALE GENOMIC DNA]</scope>
</reference>
<gene>
    <name evidence="2" type="ORF">BQ4739_LOCUS6664</name>
</gene>
<accession>A0A383VP72</accession>
<feature type="region of interest" description="Disordered" evidence="1">
    <location>
        <begin position="315"/>
        <end position="362"/>
    </location>
</feature>
<feature type="region of interest" description="Disordered" evidence="1">
    <location>
        <begin position="1"/>
        <end position="79"/>
    </location>
</feature>